<feature type="compositionally biased region" description="Acidic residues" evidence="1">
    <location>
        <begin position="135"/>
        <end position="144"/>
    </location>
</feature>
<protein>
    <submittedName>
        <fullName evidence="2">Uncharacterized protein</fullName>
    </submittedName>
</protein>
<keyword evidence="3" id="KW-1185">Reference proteome</keyword>
<proteinExistence type="predicted"/>
<evidence type="ECO:0000313" key="2">
    <source>
        <dbReference type="EnsemblPlants" id="HORVU.MOREX.r3.5HG0477230.1.CDS1"/>
    </source>
</evidence>
<feature type="region of interest" description="Disordered" evidence="1">
    <location>
        <begin position="85"/>
        <end position="144"/>
    </location>
</feature>
<sequence length="144" mass="15981">MTEEEETRLVQRVMEDSMNTYDERQWVGLEEMTALSAAGDVAIPEEQPVAMKEEVHEEQPVSRSPEYGGQRWTWSCTATEMAQGVGAKPWCPMPPQSPERESSMRGEVVQAPLAPPTFQGSPAHLWTMPPYIDLTGDDDDNGGA</sequence>
<reference evidence="3" key="1">
    <citation type="journal article" date="2012" name="Nature">
        <title>A physical, genetic and functional sequence assembly of the barley genome.</title>
        <authorList>
            <consortium name="The International Barley Genome Sequencing Consortium"/>
            <person name="Mayer K.F."/>
            <person name="Waugh R."/>
            <person name="Brown J.W."/>
            <person name="Schulman A."/>
            <person name="Langridge P."/>
            <person name="Platzer M."/>
            <person name="Fincher G.B."/>
            <person name="Muehlbauer G.J."/>
            <person name="Sato K."/>
            <person name="Close T.J."/>
            <person name="Wise R.P."/>
            <person name="Stein N."/>
        </authorList>
    </citation>
    <scope>NUCLEOTIDE SEQUENCE [LARGE SCALE GENOMIC DNA]</scope>
    <source>
        <strain evidence="3">cv. Morex</strain>
    </source>
</reference>
<dbReference type="Gramene" id="HORVU.MOREX.r3.5HG0477230.1">
    <property type="protein sequence ID" value="HORVU.MOREX.r3.5HG0477230.1.CDS1"/>
    <property type="gene ID" value="HORVU.MOREX.r3.5HG0477230"/>
</dbReference>
<evidence type="ECO:0000256" key="1">
    <source>
        <dbReference type="SAM" id="MobiDB-lite"/>
    </source>
</evidence>
<evidence type="ECO:0000313" key="3">
    <source>
        <dbReference type="Proteomes" id="UP000011116"/>
    </source>
</evidence>
<dbReference type="AlphaFoldDB" id="A0A8I7B8Z6"/>
<organism evidence="2 3">
    <name type="scientific">Hordeum vulgare subsp. vulgare</name>
    <name type="common">Domesticated barley</name>
    <dbReference type="NCBI Taxonomy" id="112509"/>
    <lineage>
        <taxon>Eukaryota</taxon>
        <taxon>Viridiplantae</taxon>
        <taxon>Streptophyta</taxon>
        <taxon>Embryophyta</taxon>
        <taxon>Tracheophyta</taxon>
        <taxon>Spermatophyta</taxon>
        <taxon>Magnoliopsida</taxon>
        <taxon>Liliopsida</taxon>
        <taxon>Poales</taxon>
        <taxon>Poaceae</taxon>
        <taxon>BOP clade</taxon>
        <taxon>Pooideae</taxon>
        <taxon>Triticodae</taxon>
        <taxon>Triticeae</taxon>
        <taxon>Hordeinae</taxon>
        <taxon>Hordeum</taxon>
    </lineage>
</organism>
<accession>A0A8I7B8Z6</accession>
<dbReference type="Proteomes" id="UP000011116">
    <property type="component" value="Chromosome 5H"/>
</dbReference>
<dbReference type="EnsemblPlants" id="HORVU.MOREX.r3.5HG0477230.1">
    <property type="protein sequence ID" value="HORVU.MOREX.r3.5HG0477230.1.CDS1"/>
    <property type="gene ID" value="HORVU.MOREX.r3.5HG0477230"/>
</dbReference>
<name>A0A8I7B8Z6_HORVV</name>
<reference evidence="2" key="2">
    <citation type="submission" date="2020-10" db="EMBL/GenBank/DDBJ databases">
        <authorList>
            <person name="Scholz U."/>
            <person name="Mascher M."/>
            <person name="Fiebig A."/>
        </authorList>
    </citation>
    <scope>NUCLEOTIDE SEQUENCE [LARGE SCALE GENOMIC DNA]</scope>
    <source>
        <strain evidence="2">cv. Morex</strain>
    </source>
</reference>
<reference evidence="2" key="3">
    <citation type="submission" date="2022-01" db="UniProtKB">
        <authorList>
            <consortium name="EnsemblPlants"/>
        </authorList>
    </citation>
    <scope>IDENTIFICATION</scope>
    <source>
        <strain evidence="2">subsp. vulgare</strain>
    </source>
</reference>